<dbReference type="AlphaFoldDB" id="A0A9W9Z9N9"/>
<name>A0A9W9Z9N9_9CNID</name>
<dbReference type="Proteomes" id="UP001163046">
    <property type="component" value="Unassembled WGS sequence"/>
</dbReference>
<evidence type="ECO:0000313" key="2">
    <source>
        <dbReference type="EMBL" id="KAJ7377688.1"/>
    </source>
</evidence>
<proteinExistence type="predicted"/>
<keyword evidence="3" id="KW-1185">Reference proteome</keyword>
<dbReference type="EMBL" id="MU826374">
    <property type="protein sequence ID" value="KAJ7377688.1"/>
    <property type="molecule type" value="Genomic_DNA"/>
</dbReference>
<accession>A0A9W9Z9N9</accession>
<organism evidence="2 3">
    <name type="scientific">Desmophyllum pertusum</name>
    <dbReference type="NCBI Taxonomy" id="174260"/>
    <lineage>
        <taxon>Eukaryota</taxon>
        <taxon>Metazoa</taxon>
        <taxon>Cnidaria</taxon>
        <taxon>Anthozoa</taxon>
        <taxon>Hexacorallia</taxon>
        <taxon>Scleractinia</taxon>
        <taxon>Caryophylliina</taxon>
        <taxon>Caryophylliidae</taxon>
        <taxon>Desmophyllum</taxon>
    </lineage>
</organism>
<feature type="region of interest" description="Disordered" evidence="1">
    <location>
        <begin position="1"/>
        <end position="47"/>
    </location>
</feature>
<reference evidence="2" key="1">
    <citation type="submission" date="2023-01" db="EMBL/GenBank/DDBJ databases">
        <title>Genome assembly of the deep-sea coral Lophelia pertusa.</title>
        <authorList>
            <person name="Herrera S."/>
            <person name="Cordes E."/>
        </authorList>
    </citation>
    <scope>NUCLEOTIDE SEQUENCE</scope>
    <source>
        <strain evidence="2">USNM1676648</strain>
        <tissue evidence="2">Polyp</tissue>
    </source>
</reference>
<comment type="caution">
    <text evidence="2">The sequence shown here is derived from an EMBL/GenBank/DDBJ whole genome shotgun (WGS) entry which is preliminary data.</text>
</comment>
<feature type="compositionally biased region" description="Low complexity" evidence="1">
    <location>
        <begin position="11"/>
        <end position="20"/>
    </location>
</feature>
<sequence length="150" mass="16066">MAAPVEPDPVALAALQANQRPQPPAPAAANQVPVEQGQHAAGQDHEGVQEDDITILKKELAALKQIYDTGSVDSALALLHQHLARPAGIFDAHEALAALEHLVDVARDKTDQRAPHFSVVLCQTRPLLLNSSFQQLLLKLVGDKGRGFRG</sequence>
<evidence type="ECO:0000256" key="1">
    <source>
        <dbReference type="SAM" id="MobiDB-lite"/>
    </source>
</evidence>
<evidence type="ECO:0000313" key="3">
    <source>
        <dbReference type="Proteomes" id="UP001163046"/>
    </source>
</evidence>
<gene>
    <name evidence="2" type="ORF">OS493_027250</name>
</gene>
<protein>
    <submittedName>
        <fullName evidence="2">Uncharacterized protein</fullName>
    </submittedName>
</protein>